<dbReference type="PANTHER" id="PTHR11552">
    <property type="entry name" value="GLUCOSE-METHANOL-CHOLINE GMC OXIDOREDUCTASE"/>
    <property type="match status" value="1"/>
</dbReference>
<keyword evidence="3" id="KW-0274">FAD</keyword>
<evidence type="ECO:0000313" key="7">
    <source>
        <dbReference type="Proteomes" id="UP000029964"/>
    </source>
</evidence>
<sequence length="553" mass="60182">MGTDPPAAQQHDYEYVIVGGGLAGCVLASRLREYTPASSRIVLIEAGQDTRGRQDVREPQVLNLGGDLDWMYQSEPMPGLSGRSIVFNSGKGLGGGSAINSDDYEEWATLVNDARYSYAGQLPYFKKAEHWYDTTTNPSHHGQGGPINVSNPESTNRKFPLSDHAAAAWAELGVRELPGKDQNAGDNLGRAYVCEAREDGKRQWAADRYRLEGVEVRLETFVNRVVLSREGGGRVKATGVELADGTVVSGRNIICSAGAFRTPQLLQLSGIGSAEHLKDIGIDVQVDLPEVGKGLTDHMSVFQHWRLRDPSAGYTLGSANPLFQQPQYAKGMPLDWLVCTSVPKEGLREAIKKDEGVEPDPATHPLLRKTRVFLENILLYAKVPLPGVPMDAEHITTDLVNFLPTSRGTVSLRSANPQDPPKIDLNYLSTEVDKYVYRSGLRTLTRFMLDTKFSQFIAGETVPEGSGLEPLSLEGNIDDEKLNKRLAMTGATTWHASGTCSMGKVVDTEFRVRGVEGLRVVDASVFPVPISAHIQAPLYALTEQAAAIIAGKA</sequence>
<gene>
    <name evidence="6" type="ORF">ACRE_038150</name>
</gene>
<evidence type="ECO:0000256" key="3">
    <source>
        <dbReference type="PIRSR" id="PIRSR000137-2"/>
    </source>
</evidence>
<dbReference type="OrthoDB" id="269227at2759"/>
<dbReference type="Pfam" id="PF05199">
    <property type="entry name" value="GMC_oxred_C"/>
    <property type="match status" value="1"/>
</dbReference>
<feature type="binding site" evidence="3">
    <location>
        <position position="222"/>
    </location>
    <ligand>
        <name>FAD</name>
        <dbReference type="ChEBI" id="CHEBI:57692"/>
    </ligand>
</feature>
<comment type="cofactor">
    <cofactor evidence="3">
        <name>FAD</name>
        <dbReference type="ChEBI" id="CHEBI:57692"/>
    </cofactor>
</comment>
<dbReference type="HOGENOM" id="CLU_002865_6_3_1"/>
<dbReference type="InterPro" id="IPR012132">
    <property type="entry name" value="GMC_OxRdtase"/>
</dbReference>
<organism evidence="6 7">
    <name type="scientific">Hapsidospora chrysogenum (strain ATCC 11550 / CBS 779.69 / DSM 880 / IAM 14645 / JCM 23072 / IMI 49137)</name>
    <name type="common">Acremonium chrysogenum</name>
    <dbReference type="NCBI Taxonomy" id="857340"/>
    <lineage>
        <taxon>Eukaryota</taxon>
        <taxon>Fungi</taxon>
        <taxon>Dikarya</taxon>
        <taxon>Ascomycota</taxon>
        <taxon>Pezizomycotina</taxon>
        <taxon>Sordariomycetes</taxon>
        <taxon>Hypocreomycetidae</taxon>
        <taxon>Hypocreales</taxon>
        <taxon>Bionectriaceae</taxon>
        <taxon>Hapsidospora</taxon>
    </lineage>
</organism>
<feature type="active site" description="Proton donor" evidence="2">
    <location>
        <position position="495"/>
    </location>
</feature>
<dbReference type="InterPro" id="IPR036188">
    <property type="entry name" value="FAD/NAD-bd_sf"/>
</dbReference>
<keyword evidence="7" id="KW-1185">Reference proteome</keyword>
<evidence type="ECO:0000256" key="2">
    <source>
        <dbReference type="PIRSR" id="PIRSR000137-1"/>
    </source>
</evidence>
<evidence type="ECO:0000256" key="4">
    <source>
        <dbReference type="SAM" id="MobiDB-lite"/>
    </source>
</evidence>
<dbReference type="Pfam" id="PF00732">
    <property type="entry name" value="GMC_oxred_N"/>
    <property type="match status" value="1"/>
</dbReference>
<feature type="domain" description="Glucose-methanol-choline oxidoreductase N-terminal" evidence="5">
    <location>
        <begin position="258"/>
        <end position="272"/>
    </location>
</feature>
<dbReference type="Proteomes" id="UP000029964">
    <property type="component" value="Unassembled WGS sequence"/>
</dbReference>
<name>A0A086T7P8_HAPC1</name>
<proteinExistence type="inferred from homology"/>
<evidence type="ECO:0000313" key="6">
    <source>
        <dbReference type="EMBL" id="KFH45380.1"/>
    </source>
</evidence>
<dbReference type="STRING" id="857340.A0A086T7P8"/>
<comment type="similarity">
    <text evidence="1">Belongs to the GMC oxidoreductase family.</text>
</comment>
<evidence type="ECO:0000256" key="1">
    <source>
        <dbReference type="ARBA" id="ARBA00010790"/>
    </source>
</evidence>
<comment type="caution">
    <text evidence="6">The sequence shown here is derived from an EMBL/GenBank/DDBJ whole genome shotgun (WGS) entry which is preliminary data.</text>
</comment>
<dbReference type="InterPro" id="IPR000172">
    <property type="entry name" value="GMC_OxRdtase_N"/>
</dbReference>
<dbReference type="EMBL" id="JPKY01000033">
    <property type="protein sequence ID" value="KFH45380.1"/>
    <property type="molecule type" value="Genomic_DNA"/>
</dbReference>
<feature type="region of interest" description="Disordered" evidence="4">
    <location>
        <begin position="135"/>
        <end position="158"/>
    </location>
</feature>
<protein>
    <submittedName>
        <fullName evidence="6">Oxygen-dependent choline dehydrogenase-like protein</fullName>
    </submittedName>
</protein>
<dbReference type="SUPFAM" id="SSF54373">
    <property type="entry name" value="FAD-linked reductases, C-terminal domain"/>
    <property type="match status" value="1"/>
</dbReference>
<feature type="active site" description="Proton acceptor" evidence="2">
    <location>
        <position position="533"/>
    </location>
</feature>
<reference evidence="7" key="1">
    <citation type="journal article" date="2014" name="Genome Announc.">
        <title>Genome sequence and annotation of Acremonium chrysogenum, producer of the beta-lactam antibiotic cephalosporin C.</title>
        <authorList>
            <person name="Terfehr D."/>
            <person name="Dahlmann T.A."/>
            <person name="Specht T."/>
            <person name="Zadra I."/>
            <person name="Kuernsteiner H."/>
            <person name="Kueck U."/>
        </authorList>
    </citation>
    <scope>NUCLEOTIDE SEQUENCE [LARGE SCALE GENOMIC DNA]</scope>
    <source>
        <strain evidence="7">ATCC 11550 / CBS 779.69 / DSM 880 / IAM 14645 / JCM 23072 / IMI 49137</strain>
    </source>
</reference>
<dbReference type="Gene3D" id="3.30.560.10">
    <property type="entry name" value="Glucose Oxidase, domain 3"/>
    <property type="match status" value="1"/>
</dbReference>
<dbReference type="Gene3D" id="3.50.50.60">
    <property type="entry name" value="FAD/NAD(P)-binding domain"/>
    <property type="match status" value="1"/>
</dbReference>
<accession>A0A086T7P8</accession>
<dbReference type="InterPro" id="IPR007867">
    <property type="entry name" value="GMC_OxRtase_C"/>
</dbReference>
<dbReference type="PIRSF" id="PIRSF000137">
    <property type="entry name" value="Alcohol_oxidase"/>
    <property type="match status" value="1"/>
</dbReference>
<dbReference type="GO" id="GO:0016614">
    <property type="term" value="F:oxidoreductase activity, acting on CH-OH group of donors"/>
    <property type="evidence" value="ECO:0007669"/>
    <property type="project" value="InterPro"/>
</dbReference>
<dbReference type="AlphaFoldDB" id="A0A086T7P8"/>
<evidence type="ECO:0000259" key="5">
    <source>
        <dbReference type="PROSITE" id="PS00624"/>
    </source>
</evidence>
<dbReference type="PROSITE" id="PS00624">
    <property type="entry name" value="GMC_OXRED_2"/>
    <property type="match status" value="1"/>
</dbReference>
<dbReference type="SUPFAM" id="SSF51905">
    <property type="entry name" value="FAD/NAD(P)-binding domain"/>
    <property type="match status" value="1"/>
</dbReference>
<dbReference type="GO" id="GO:0050660">
    <property type="term" value="F:flavin adenine dinucleotide binding"/>
    <property type="evidence" value="ECO:0007669"/>
    <property type="project" value="InterPro"/>
</dbReference>
<keyword evidence="3" id="KW-0285">Flavoprotein</keyword>
<feature type="binding site" evidence="3">
    <location>
        <begin position="494"/>
        <end position="495"/>
    </location>
    <ligand>
        <name>FAD</name>
        <dbReference type="ChEBI" id="CHEBI:57692"/>
    </ligand>
</feature>
<dbReference type="PANTHER" id="PTHR11552:SF123">
    <property type="entry name" value="GMC OXIDOREDUCTASE (AFU_ORTHOLOGUE AFUA_2G01770)-RELATED"/>
    <property type="match status" value="1"/>
</dbReference>